<reference evidence="2" key="1">
    <citation type="submission" date="2021-02" db="EMBL/GenBank/DDBJ databases">
        <authorList>
            <person name="Nowell W R."/>
        </authorList>
    </citation>
    <scope>NUCLEOTIDE SEQUENCE</scope>
</reference>
<feature type="region of interest" description="Disordered" evidence="1">
    <location>
        <begin position="30"/>
        <end position="49"/>
    </location>
</feature>
<gene>
    <name evidence="2" type="ORF">OKA104_LOCUS39362</name>
</gene>
<feature type="non-terminal residue" evidence="2">
    <location>
        <position position="49"/>
    </location>
</feature>
<proteinExistence type="predicted"/>
<comment type="caution">
    <text evidence="2">The sequence shown here is derived from an EMBL/GenBank/DDBJ whole genome shotgun (WGS) entry which is preliminary data.</text>
</comment>
<evidence type="ECO:0000256" key="1">
    <source>
        <dbReference type="SAM" id="MobiDB-lite"/>
    </source>
</evidence>
<protein>
    <submittedName>
        <fullName evidence="2">Uncharacterized protein</fullName>
    </submittedName>
</protein>
<evidence type="ECO:0000313" key="3">
    <source>
        <dbReference type="Proteomes" id="UP000663881"/>
    </source>
</evidence>
<evidence type="ECO:0000313" key="2">
    <source>
        <dbReference type="EMBL" id="CAF4171428.1"/>
    </source>
</evidence>
<accession>A0A819ZAW9</accession>
<dbReference type="AlphaFoldDB" id="A0A819ZAW9"/>
<dbReference type="EMBL" id="CAJOAY010007671">
    <property type="protein sequence ID" value="CAF4171428.1"/>
    <property type="molecule type" value="Genomic_DNA"/>
</dbReference>
<dbReference type="Proteomes" id="UP000663881">
    <property type="component" value="Unassembled WGS sequence"/>
</dbReference>
<sequence length="49" mass="5780">MKIKLMLEHTDTIIDKDEYIIVDDQVPLHTNEHQETSENNTKNHTKTCD</sequence>
<name>A0A819ZAW9_9BILA</name>
<organism evidence="2 3">
    <name type="scientific">Adineta steineri</name>
    <dbReference type="NCBI Taxonomy" id="433720"/>
    <lineage>
        <taxon>Eukaryota</taxon>
        <taxon>Metazoa</taxon>
        <taxon>Spiralia</taxon>
        <taxon>Gnathifera</taxon>
        <taxon>Rotifera</taxon>
        <taxon>Eurotatoria</taxon>
        <taxon>Bdelloidea</taxon>
        <taxon>Adinetida</taxon>
        <taxon>Adinetidae</taxon>
        <taxon>Adineta</taxon>
    </lineage>
</organism>